<dbReference type="InterPro" id="IPR050300">
    <property type="entry name" value="GDXG_lipolytic_enzyme"/>
</dbReference>
<evidence type="ECO:0000313" key="4">
    <source>
        <dbReference type="Proteomes" id="UP000571950"/>
    </source>
</evidence>
<gene>
    <name evidence="3" type="ORF">GGR43_001530</name>
</gene>
<comment type="caution">
    <text evidence="3">The sequence shown here is derived from an EMBL/GenBank/DDBJ whole genome shotgun (WGS) entry which is preliminary data.</text>
</comment>
<dbReference type="EC" id="3.1.1.3" evidence="3"/>
<dbReference type="Gene3D" id="3.40.50.1820">
    <property type="entry name" value="alpha/beta hydrolase"/>
    <property type="match status" value="1"/>
</dbReference>
<protein>
    <submittedName>
        <fullName evidence="3">Triacylglycerol lipase</fullName>
        <ecNumber evidence="3">3.1.1.3</ecNumber>
    </submittedName>
</protein>
<evidence type="ECO:0000259" key="2">
    <source>
        <dbReference type="Pfam" id="PF07859"/>
    </source>
</evidence>
<evidence type="ECO:0000313" key="3">
    <source>
        <dbReference type="EMBL" id="MBB3925815.1"/>
    </source>
</evidence>
<feature type="domain" description="Alpha/beta hydrolase fold-3" evidence="2">
    <location>
        <begin position="80"/>
        <end position="288"/>
    </location>
</feature>
<reference evidence="3 4" key="1">
    <citation type="submission" date="2020-08" db="EMBL/GenBank/DDBJ databases">
        <title>Genomic Encyclopedia of Type Strains, Phase IV (KMG-IV): sequencing the most valuable type-strain genomes for metagenomic binning, comparative biology and taxonomic classification.</title>
        <authorList>
            <person name="Goeker M."/>
        </authorList>
    </citation>
    <scope>NUCLEOTIDE SEQUENCE [LARGE SCALE GENOMIC DNA]</scope>
    <source>
        <strain evidence="3 4">DSM 26189</strain>
    </source>
</reference>
<dbReference type="Proteomes" id="UP000571950">
    <property type="component" value="Unassembled WGS sequence"/>
</dbReference>
<name>A0A7W6FPH0_9SPHN</name>
<keyword evidence="4" id="KW-1185">Reference proteome</keyword>
<dbReference type="Pfam" id="PF07859">
    <property type="entry name" value="Abhydrolase_3"/>
    <property type="match status" value="1"/>
</dbReference>
<evidence type="ECO:0000256" key="1">
    <source>
        <dbReference type="ARBA" id="ARBA00022801"/>
    </source>
</evidence>
<dbReference type="EMBL" id="JACIDT010000004">
    <property type="protein sequence ID" value="MBB3925815.1"/>
    <property type="molecule type" value="Genomic_DNA"/>
</dbReference>
<dbReference type="PANTHER" id="PTHR48081">
    <property type="entry name" value="AB HYDROLASE SUPERFAMILY PROTEIN C4A8.06C"/>
    <property type="match status" value="1"/>
</dbReference>
<proteinExistence type="predicted"/>
<dbReference type="InterPro" id="IPR013094">
    <property type="entry name" value="AB_hydrolase_3"/>
</dbReference>
<dbReference type="PANTHER" id="PTHR48081:SF8">
    <property type="entry name" value="ALPHA_BETA HYDROLASE FOLD-3 DOMAIN-CONTAINING PROTEIN-RELATED"/>
    <property type="match status" value="1"/>
</dbReference>
<dbReference type="RefSeq" id="WP_188071363.1">
    <property type="nucleotide sequence ID" value="NZ_BSPS01000132.1"/>
</dbReference>
<accession>A0A7W6FPH0</accession>
<dbReference type="InterPro" id="IPR029058">
    <property type="entry name" value="AB_hydrolase_fold"/>
</dbReference>
<dbReference type="GO" id="GO:0004806">
    <property type="term" value="F:triacylglycerol lipase activity"/>
    <property type="evidence" value="ECO:0007669"/>
    <property type="project" value="UniProtKB-EC"/>
</dbReference>
<sequence length="319" mass="33921">MSEVDPELLPLMEKMPTRPFAAATLAEDRETMRALWAAYVRPTDDGVRRTERSAPGLNGAPDVRLVVYEPEARAGAVPALLFIHGGGFVGGTADNGEPFNRRIVAELGIVIVSVDYRLAPETRYPGPVEDCYAALLWMHREAAALGIDPARIAVEGVSAGGALAAALALMARDRGEVALAFQSLIYPMLDDRRAKAAPDGVTGKVAWFRESNAFGWASLLGEEAVGGPDVPAYASPARAEDLSGLPPTYIGAAALDMLVYENVDYATRLIAAGVPTQLQVYPRAFHGFDVGTSAVAEDFKRSRLAALGRGLGLNEGRQS</sequence>
<organism evidence="3 4">
    <name type="scientific">Sphingobium jiangsuense</name>
    <dbReference type="NCBI Taxonomy" id="870476"/>
    <lineage>
        <taxon>Bacteria</taxon>
        <taxon>Pseudomonadati</taxon>
        <taxon>Pseudomonadota</taxon>
        <taxon>Alphaproteobacteria</taxon>
        <taxon>Sphingomonadales</taxon>
        <taxon>Sphingomonadaceae</taxon>
        <taxon>Sphingobium</taxon>
    </lineage>
</organism>
<dbReference type="SUPFAM" id="SSF53474">
    <property type="entry name" value="alpha/beta-Hydrolases"/>
    <property type="match status" value="1"/>
</dbReference>
<keyword evidence="1 3" id="KW-0378">Hydrolase</keyword>
<dbReference type="AlphaFoldDB" id="A0A7W6FPH0"/>